<comment type="caution">
    <text evidence="3">The sequence shown here is derived from an EMBL/GenBank/DDBJ whole genome shotgun (WGS) entry which is preliminary data.</text>
</comment>
<dbReference type="EMBL" id="JACLAX010000015">
    <property type="protein sequence ID" value="MBC2670189.1"/>
    <property type="molecule type" value="Genomic_DNA"/>
</dbReference>
<accession>A0A7X1G042</accession>
<evidence type="ECO:0000256" key="1">
    <source>
        <dbReference type="SAM" id="Phobius"/>
    </source>
</evidence>
<reference evidence="3 4" key="1">
    <citation type="submission" date="2020-08" db="EMBL/GenBank/DDBJ databases">
        <title>The genome sequence of type strain Novosphingobium piscinae KCTC 42194.</title>
        <authorList>
            <person name="Liu Y."/>
        </authorList>
    </citation>
    <scope>NUCLEOTIDE SEQUENCE [LARGE SCALE GENOMIC DNA]</scope>
    <source>
        <strain evidence="3 4">KCTC 42194</strain>
    </source>
</reference>
<dbReference type="Proteomes" id="UP000551327">
    <property type="component" value="Unassembled WGS sequence"/>
</dbReference>
<feature type="transmembrane region" description="Helical" evidence="1">
    <location>
        <begin position="126"/>
        <end position="147"/>
    </location>
</feature>
<proteinExistence type="predicted"/>
<organism evidence="3 4">
    <name type="scientific">Novosphingobium piscinae</name>
    <dbReference type="NCBI Taxonomy" id="1507448"/>
    <lineage>
        <taxon>Bacteria</taxon>
        <taxon>Pseudomonadati</taxon>
        <taxon>Pseudomonadota</taxon>
        <taxon>Alphaproteobacteria</taxon>
        <taxon>Sphingomonadales</taxon>
        <taxon>Sphingomonadaceae</taxon>
        <taxon>Novosphingobium</taxon>
    </lineage>
</organism>
<keyword evidence="1" id="KW-1133">Transmembrane helix</keyword>
<feature type="transmembrane region" description="Helical" evidence="1">
    <location>
        <begin position="91"/>
        <end position="114"/>
    </location>
</feature>
<protein>
    <recommendedName>
        <fullName evidence="2">MHYT domain-containing protein</fullName>
    </recommendedName>
</protein>
<evidence type="ECO:0000259" key="2">
    <source>
        <dbReference type="Pfam" id="PF03707"/>
    </source>
</evidence>
<feature type="domain" description="MHYT" evidence="2">
    <location>
        <begin position="5"/>
        <end position="41"/>
    </location>
</feature>
<dbReference type="RefSeq" id="WP_185680046.1">
    <property type="nucleotide sequence ID" value="NZ_JACLAX010000015.1"/>
</dbReference>
<dbReference type="Pfam" id="PF03707">
    <property type="entry name" value="MHYT"/>
    <property type="match status" value="1"/>
</dbReference>
<dbReference type="AlphaFoldDB" id="A0A7X1G042"/>
<keyword evidence="4" id="KW-1185">Reference proteome</keyword>
<feature type="transmembrane region" description="Helical" evidence="1">
    <location>
        <begin position="50"/>
        <end position="70"/>
    </location>
</feature>
<keyword evidence="1" id="KW-0812">Transmembrane</keyword>
<name>A0A7X1G042_9SPHN</name>
<keyword evidence="1" id="KW-0472">Membrane</keyword>
<evidence type="ECO:0000313" key="4">
    <source>
        <dbReference type="Proteomes" id="UP000551327"/>
    </source>
</evidence>
<feature type="transmembrane region" description="Helical" evidence="1">
    <location>
        <begin position="12"/>
        <end position="30"/>
    </location>
</feature>
<dbReference type="InterPro" id="IPR005330">
    <property type="entry name" value="MHYT_dom"/>
</dbReference>
<sequence>MTQDHVTYIRRETLVSVVINTVLSAAAFWLVFRGQDPVQVWGLGYWVFDFIPQSFMIALMSTLVPGAIAGRAVRAGRIRPAGAPGRLPGNLVVRALLMAVLGVVLGTAAVAGLAGLAGLSALSPSAALALKMVYGALLALIVTPLGLRRALSR</sequence>
<gene>
    <name evidence="3" type="ORF">H7F53_13620</name>
</gene>
<evidence type="ECO:0000313" key="3">
    <source>
        <dbReference type="EMBL" id="MBC2670189.1"/>
    </source>
</evidence>